<reference evidence="2 3" key="1">
    <citation type="journal article" date="2019" name="Int. J. Syst. Evol. Microbiol.">
        <title>The Global Catalogue of Microorganisms (GCM) 10K type strain sequencing project: providing services to taxonomists for standard genome sequencing and annotation.</title>
        <authorList>
            <consortium name="The Broad Institute Genomics Platform"/>
            <consortium name="The Broad Institute Genome Sequencing Center for Infectious Disease"/>
            <person name="Wu L."/>
            <person name="Ma J."/>
        </authorList>
    </citation>
    <scope>NUCLEOTIDE SEQUENCE [LARGE SCALE GENOMIC DNA]</scope>
    <source>
        <strain evidence="2 3">JCM 6307</strain>
    </source>
</reference>
<evidence type="ECO:0000313" key="3">
    <source>
        <dbReference type="Proteomes" id="UP001501358"/>
    </source>
</evidence>
<evidence type="ECO:0008006" key="4">
    <source>
        <dbReference type="Google" id="ProtNLM"/>
    </source>
</evidence>
<gene>
    <name evidence="2" type="ORF">GCM10010406_04020</name>
</gene>
<feature type="signal peptide" evidence="1">
    <location>
        <begin position="1"/>
        <end position="25"/>
    </location>
</feature>
<keyword evidence="3" id="KW-1185">Reference proteome</keyword>
<protein>
    <recommendedName>
        <fullName evidence="4">Secreted protein</fullName>
    </recommendedName>
</protein>
<feature type="chain" id="PRO_5045508576" description="Secreted protein" evidence="1">
    <location>
        <begin position="26"/>
        <end position="98"/>
    </location>
</feature>
<dbReference type="EMBL" id="BAAATA010000002">
    <property type="protein sequence ID" value="GAA2471577.1"/>
    <property type="molecule type" value="Genomic_DNA"/>
</dbReference>
<dbReference type="RefSeq" id="WP_344381356.1">
    <property type="nucleotide sequence ID" value="NZ_BAAATA010000002.1"/>
</dbReference>
<evidence type="ECO:0000256" key="1">
    <source>
        <dbReference type="SAM" id="SignalP"/>
    </source>
</evidence>
<comment type="caution">
    <text evidence="2">The sequence shown here is derived from an EMBL/GenBank/DDBJ whole genome shotgun (WGS) entry which is preliminary data.</text>
</comment>
<name>A0ABN3KXZ2_9ACTN</name>
<proteinExistence type="predicted"/>
<dbReference type="Proteomes" id="UP001501358">
    <property type="component" value="Unassembled WGS sequence"/>
</dbReference>
<accession>A0ABN3KXZ2</accession>
<evidence type="ECO:0000313" key="2">
    <source>
        <dbReference type="EMBL" id="GAA2471577.1"/>
    </source>
</evidence>
<organism evidence="2 3">
    <name type="scientific">Streptomyces thermolineatus</name>
    <dbReference type="NCBI Taxonomy" id="44033"/>
    <lineage>
        <taxon>Bacteria</taxon>
        <taxon>Bacillati</taxon>
        <taxon>Actinomycetota</taxon>
        <taxon>Actinomycetes</taxon>
        <taxon>Kitasatosporales</taxon>
        <taxon>Streptomycetaceae</taxon>
        <taxon>Streptomyces</taxon>
    </lineage>
</organism>
<keyword evidence="1" id="KW-0732">Signal</keyword>
<sequence>MISITKLAGLSNAASCLLGASSAVALPSVSPVVRERSERPTQAPAAAAVRAYACVATTNGAGNQQWMGGGFAGADSAAVTKHQNMRAFRGLSPWRDPA</sequence>